<dbReference type="EMBL" id="LQNU01000058">
    <property type="protein sequence ID" value="KZE79897.1"/>
    <property type="molecule type" value="Genomic_DNA"/>
</dbReference>
<dbReference type="Proteomes" id="UP000076630">
    <property type="component" value="Unassembled WGS sequence"/>
</dbReference>
<gene>
    <name evidence="1" type="ORF">AV926_10585</name>
</gene>
<dbReference type="PANTHER" id="PTHR38477">
    <property type="entry name" value="HYPOTHETICAL EXPORTED PROTEIN"/>
    <property type="match status" value="1"/>
</dbReference>
<evidence type="ECO:0008006" key="3">
    <source>
        <dbReference type="Google" id="ProtNLM"/>
    </source>
</evidence>
<keyword evidence="2" id="KW-1185">Reference proteome</keyword>
<comment type="caution">
    <text evidence="1">The sequence shown here is derived from an EMBL/GenBank/DDBJ whole genome shotgun (WGS) entry which is preliminary data.</text>
</comment>
<evidence type="ECO:0000313" key="1">
    <source>
        <dbReference type="EMBL" id="KZE79897.1"/>
    </source>
</evidence>
<dbReference type="RefSeq" id="WP_038984876.1">
    <property type="nucleotide sequence ID" value="NZ_JACAJN010000011.1"/>
</dbReference>
<protein>
    <recommendedName>
        <fullName evidence="3">L,D-transpeptidase catalytic domain</fullName>
    </recommendedName>
</protein>
<dbReference type="OrthoDB" id="9815195at2"/>
<dbReference type="InterPro" id="IPR032676">
    <property type="entry name" value="YkuD_2"/>
</dbReference>
<name>A0A165RZF1_9FLAO</name>
<dbReference type="AlphaFoldDB" id="A0A165RZF1"/>
<accession>A0A165RZF1</accession>
<sequence length="247" mass="27413">MKQKNFYWLFASVAFFGNVVGSNTLPMSNEYSSIVEKVANNAVDSEESSFESTAKSLYSSLELNHYNAPARAVFTAALKGYYKLLETGKIKNEKLTIVDFSLSSAKPRLWVIDMKDNSILLQSLVAHGKKTGEEYATTFSNKVNSHMSSLGFYTTGETYTGRNGFSLRLDGLEAGINDKARERAIVIHGADYASPDLVRAQGKLGRSYGCPAVPMEVNDDLIDMIKDKSLLFIYYPSSQYELKSKIV</sequence>
<proteinExistence type="predicted"/>
<dbReference type="PANTHER" id="PTHR38477:SF1">
    <property type="entry name" value="MUREIN L,D-TRANSPEPTIDASE CATALYTIC DOMAIN FAMILY PROTEIN"/>
    <property type="match status" value="1"/>
</dbReference>
<dbReference type="Pfam" id="PF13645">
    <property type="entry name" value="YkuD_2"/>
    <property type="match status" value="1"/>
</dbReference>
<organism evidence="1 2">
    <name type="scientific">Myroides marinus</name>
    <dbReference type="NCBI Taxonomy" id="703342"/>
    <lineage>
        <taxon>Bacteria</taxon>
        <taxon>Pseudomonadati</taxon>
        <taxon>Bacteroidota</taxon>
        <taxon>Flavobacteriia</taxon>
        <taxon>Flavobacteriales</taxon>
        <taxon>Flavobacteriaceae</taxon>
        <taxon>Myroides</taxon>
    </lineage>
</organism>
<evidence type="ECO:0000313" key="2">
    <source>
        <dbReference type="Proteomes" id="UP000076630"/>
    </source>
</evidence>
<reference evidence="1 2" key="1">
    <citation type="submission" date="2016-01" db="EMBL/GenBank/DDBJ databases">
        <title>Whole genome sequencing of Myroides marinus L41.</title>
        <authorList>
            <person name="Hong K.W."/>
        </authorList>
    </citation>
    <scope>NUCLEOTIDE SEQUENCE [LARGE SCALE GENOMIC DNA]</scope>
    <source>
        <strain evidence="1 2">L41</strain>
    </source>
</reference>